<evidence type="ECO:0000313" key="4">
    <source>
        <dbReference type="EMBL" id="JAS22866.1"/>
    </source>
</evidence>
<feature type="chain" id="PRO_5008581103" evidence="3">
    <location>
        <begin position="19"/>
        <end position="258"/>
    </location>
</feature>
<dbReference type="AlphaFoldDB" id="A0A1B6DB30"/>
<evidence type="ECO:0000256" key="1">
    <source>
        <dbReference type="ARBA" id="ARBA00022460"/>
    </source>
</evidence>
<organism evidence="4">
    <name type="scientific">Clastoptera arizonana</name>
    <name type="common">Arizona spittle bug</name>
    <dbReference type="NCBI Taxonomy" id="38151"/>
    <lineage>
        <taxon>Eukaryota</taxon>
        <taxon>Metazoa</taxon>
        <taxon>Ecdysozoa</taxon>
        <taxon>Arthropoda</taxon>
        <taxon>Hexapoda</taxon>
        <taxon>Insecta</taxon>
        <taxon>Pterygota</taxon>
        <taxon>Neoptera</taxon>
        <taxon>Paraneoptera</taxon>
        <taxon>Hemiptera</taxon>
        <taxon>Auchenorrhyncha</taxon>
        <taxon>Cercopoidea</taxon>
        <taxon>Clastopteridae</taxon>
        <taxon>Clastoptera</taxon>
    </lineage>
</organism>
<dbReference type="PROSITE" id="PS51155">
    <property type="entry name" value="CHIT_BIND_RR_2"/>
    <property type="match status" value="1"/>
</dbReference>
<dbReference type="GO" id="GO:0008010">
    <property type="term" value="F:structural constituent of chitin-based larval cuticle"/>
    <property type="evidence" value="ECO:0007669"/>
    <property type="project" value="TreeGrafter"/>
</dbReference>
<dbReference type="PROSITE" id="PS00233">
    <property type="entry name" value="CHIT_BIND_RR_1"/>
    <property type="match status" value="1"/>
</dbReference>
<proteinExistence type="predicted"/>
<sequence length="258" mass="29350">FLLSSLASLALCRPDVGSQYKPVLGQIYPTQIPLQGQSSTQGQQTYQQTYQADQQSSYVENQQNFVNNQQQNYANNQQNYANKQNFRSDNLYNQQNYLDKPQTYKQNTYNQQVQYKTYVSQPKEVIPILAYSNDLAYDGSYNYNYETADGITRQESGVMNNPGTENESPAVSGSYSYTDPDGNLVTVTYTADENGFRAVGAHLPTPPPIPEAIAKSLEYIARTRAANPSAYQEEDGQYRPELYQQAYQKQYQQNRFKA</sequence>
<dbReference type="InterPro" id="IPR000618">
    <property type="entry name" value="Insect_cuticle"/>
</dbReference>
<dbReference type="InterPro" id="IPR031311">
    <property type="entry name" value="CHIT_BIND_RR_consensus"/>
</dbReference>
<feature type="signal peptide" evidence="3">
    <location>
        <begin position="1"/>
        <end position="18"/>
    </location>
</feature>
<protein>
    <submittedName>
        <fullName evidence="4">Uncharacterized protein</fullName>
    </submittedName>
</protein>
<dbReference type="EMBL" id="GEDC01014432">
    <property type="protein sequence ID" value="JAS22866.1"/>
    <property type="molecule type" value="Transcribed_RNA"/>
</dbReference>
<dbReference type="GO" id="GO:0062129">
    <property type="term" value="C:chitin-based extracellular matrix"/>
    <property type="evidence" value="ECO:0007669"/>
    <property type="project" value="TreeGrafter"/>
</dbReference>
<gene>
    <name evidence="4" type="ORF">g.44306</name>
</gene>
<dbReference type="PRINTS" id="PR00947">
    <property type="entry name" value="CUTICLE"/>
</dbReference>
<name>A0A1B6DB30_9HEMI</name>
<dbReference type="PANTHER" id="PTHR10380">
    <property type="entry name" value="CUTICLE PROTEIN"/>
    <property type="match status" value="1"/>
</dbReference>
<keyword evidence="3" id="KW-0732">Signal</keyword>
<accession>A0A1B6DB30</accession>
<dbReference type="PANTHER" id="PTHR10380:SF173">
    <property type="entry name" value="CUTICULAR PROTEIN 47EF, ISOFORM C-RELATED"/>
    <property type="match status" value="1"/>
</dbReference>
<keyword evidence="1 2" id="KW-0193">Cuticle</keyword>
<reference evidence="4" key="1">
    <citation type="submission" date="2015-12" db="EMBL/GenBank/DDBJ databases">
        <title>De novo transcriptome assembly of four potential Pierce s Disease insect vectors from Arizona vineyards.</title>
        <authorList>
            <person name="Tassone E.E."/>
        </authorList>
    </citation>
    <scope>NUCLEOTIDE SEQUENCE</scope>
</reference>
<evidence type="ECO:0000256" key="2">
    <source>
        <dbReference type="PROSITE-ProRule" id="PRU00497"/>
    </source>
</evidence>
<evidence type="ECO:0000256" key="3">
    <source>
        <dbReference type="SAM" id="SignalP"/>
    </source>
</evidence>
<dbReference type="Pfam" id="PF00379">
    <property type="entry name" value="Chitin_bind_4"/>
    <property type="match status" value="1"/>
</dbReference>
<feature type="non-terminal residue" evidence="4">
    <location>
        <position position="1"/>
    </location>
</feature>
<dbReference type="InterPro" id="IPR050468">
    <property type="entry name" value="Cuticle_Struct_Prot"/>
</dbReference>